<evidence type="ECO:0000313" key="2">
    <source>
        <dbReference type="Proteomes" id="UP000814128"/>
    </source>
</evidence>
<evidence type="ECO:0000313" key="1">
    <source>
        <dbReference type="EMBL" id="KAI0030727.1"/>
    </source>
</evidence>
<gene>
    <name evidence="1" type="ORF">K488DRAFT_87499</name>
</gene>
<dbReference type="EMBL" id="MU273608">
    <property type="protein sequence ID" value="KAI0030727.1"/>
    <property type="molecule type" value="Genomic_DNA"/>
</dbReference>
<keyword evidence="2" id="KW-1185">Reference proteome</keyword>
<reference evidence="1" key="1">
    <citation type="submission" date="2021-02" db="EMBL/GenBank/DDBJ databases">
        <authorList>
            <consortium name="DOE Joint Genome Institute"/>
            <person name="Ahrendt S."/>
            <person name="Looney B.P."/>
            <person name="Miyauchi S."/>
            <person name="Morin E."/>
            <person name="Drula E."/>
            <person name="Courty P.E."/>
            <person name="Chicoki N."/>
            <person name="Fauchery L."/>
            <person name="Kohler A."/>
            <person name="Kuo A."/>
            <person name="Labutti K."/>
            <person name="Pangilinan J."/>
            <person name="Lipzen A."/>
            <person name="Riley R."/>
            <person name="Andreopoulos W."/>
            <person name="He G."/>
            <person name="Johnson J."/>
            <person name="Barry K.W."/>
            <person name="Grigoriev I.V."/>
            <person name="Nagy L."/>
            <person name="Hibbett D."/>
            <person name="Henrissat B."/>
            <person name="Matheny P.B."/>
            <person name="Labbe J."/>
            <person name="Martin F."/>
        </authorList>
    </citation>
    <scope>NUCLEOTIDE SEQUENCE</scope>
    <source>
        <strain evidence="1">EC-137</strain>
    </source>
</reference>
<comment type="caution">
    <text evidence="1">The sequence shown here is derived from an EMBL/GenBank/DDBJ whole genome shotgun (WGS) entry which is preliminary data.</text>
</comment>
<sequence>MDDASAQFSVENQLIDQSKLSEDSGDVYLFQWLSSVEIFLKNASSDDLKAVQRSLETTLTLIITKGSPYPAPGKAIRNVVSSCFVLLFTLGESRAVFETLLACLRVLGDFKAPADRDLYKVAASFCIGEIMVSSLGGQVCRYGLRLNSFMNFLKLTSFMVDIATVALKTHKSSSSVLLRYHVLITLRKTLTTARRAATDNVMKDILKQMRGALLDKSLPIRRAAADVLYILYPLTGAEWTVAEIEQIVLICVKSFDGADQATRRPLANLVGKVLASSQQQAIALIENKKREKEDENEDAGSPSVAQGLTKPILTLDEMFQQLSAPFNKPNAVHKTRIGLFDCYVSLLSALGPSFVESHYGDIVQHFTNDIVSSLRNPSNRFETLLVRKLVGIILRDLIGVRMLGEQAQIGAIQELSSAYLKRWPALMPGQNAPSPDVLAIVLREVAGLLQQLGNAPPPDSLAEPLVTLLSHPSHTVRVYAASALRIFCYSTPLRLPKILIDVIELLHRDITMLTVANAPPELSSRAIGHAYGLAALVTVIPSRPLYASYDISAKVLDMAIQLLKRSGDHDVKLSQVEIEIAWACVASLMTLGPNFVRTHLPQLLVLWRNALPKPTGKDMALDSGRTLSEWSFLLRVREAALGAIYCFLRYNSPVLLTLDVARRIATMLNNAFTFVSAISPILEDPNGQNVELSQIRAPIRSRESLLKRRIFQCFTVLGSSSVPEVTQTALLQTTVSLFATPEGFVGSSMQAAIASSSGLFTSLWQTFDNYAYGVTSTTIGEDAVMTDPSEESVAGWNPLNRDSVEFAIDDLLRQPILQSCEHDPLSLCQSLDLATDVMWPEFPPAASQAIDAGLNLFACLFPAQNVPTAVKVVSALMDALRSPKFEKNIGRKAACRVNAAISIVLALRRAMNDPSRNSRDIFANSVVSSTVSSFLKADNDDVLRAASSEALGRLANISDSQQFLAGIMKTLVDQVVNNRDPQGRAGCSLALGAIYDHVGSLAAGPLLKTTVNILMSLSKDAHPVVHFWALHSLARVVNAASLAYAPYVPATLYMLFKIYVSPSHELEGGSIAISNSSGGLPALQVACKIIDATITVLGPDIQDTWRTRTLILDLVHRLIVEDDEGIRIEAIKCIQHFLLFGPDHVSIPDLIAQFRLHLKSSRRPLKLASIHALYQLIQRDAVLISKIGGDSLVRELFAMLDGDPSIEGVRKVIMSWLRQTVVYNPSAWIDLCQAIMSRTTASQRVVEASKGDSQAFDDEGASLSIGTAQDGETTGSGNLTSRWRTQLFALHCLHELCIIIANSGRREQLDIAYARKLGVPVQGLLVSRVSDMIKMAFTASTAYVTEIRLEGLIVLRDVIEIFAKTPDPDYEEALLMEQYQAPITAALTPAFTSDSTPEILASAIGACAVFVGCGVVKDVGRMGRILRLLTSALEQCKGSKMFALGEASEGSPNASAMLRIATLSAWAELASASIAQSYLSEVINPYRADLAKLWLAALRDYASIRAGSEAVQDSSSAALDPAYVSLGRDILLPYYADTWPVILQAVAIFMERHDSFIRAAMDGLDALPEESVDAMSRDEPTALFFVVFGLVYETLSGTYFESSESTRGNISQVVLRAMKSLVRKEYAGNALLEPTILEELLGLWYRMAMTEPPAVQIRLVEAIAAFASGQGSTLDQQGSDSLQMHCLRICAYILKTTIPGSRVTSGHILSNPVDRVNLIKAAFDAFIAIGATFGMRALEEIRATAISLYCELLKSEAFELDFVGPTLPTLKQLITLPPGQEASPYFSRVIHGLLSACLLNVDDMKGRQGVISSNKSKNNLLTAALVLTGAPSNTNVSDTVLSHLCLLVSEKLTGANDMALTAAHCVKTLFAAATGNALFRQCIRRLLPGTVEYVATAAVLSEDRFQMHAHLPAIEELLKAFGILFSGVAEEHRSRLMGILLPSLTTLLDIRSPSSPLYTQVVGQLLNFASLSPAAFKEAALRLEQTARDRMESALREALASRAPTAAHPSKPQISLRSF</sequence>
<organism evidence="1 2">
    <name type="scientific">Vararia minispora EC-137</name>
    <dbReference type="NCBI Taxonomy" id="1314806"/>
    <lineage>
        <taxon>Eukaryota</taxon>
        <taxon>Fungi</taxon>
        <taxon>Dikarya</taxon>
        <taxon>Basidiomycota</taxon>
        <taxon>Agaricomycotina</taxon>
        <taxon>Agaricomycetes</taxon>
        <taxon>Russulales</taxon>
        <taxon>Lachnocladiaceae</taxon>
        <taxon>Vararia</taxon>
    </lineage>
</organism>
<dbReference type="Proteomes" id="UP000814128">
    <property type="component" value="Unassembled WGS sequence"/>
</dbReference>
<name>A0ACB8QGE9_9AGAM</name>
<protein>
    <submittedName>
        <fullName evidence="1">Clathrin-coated vesicle protein</fullName>
    </submittedName>
</protein>
<reference evidence="1" key="2">
    <citation type="journal article" date="2022" name="New Phytol.">
        <title>Evolutionary transition to the ectomycorrhizal habit in the genomes of a hyperdiverse lineage of mushroom-forming fungi.</title>
        <authorList>
            <person name="Looney B."/>
            <person name="Miyauchi S."/>
            <person name="Morin E."/>
            <person name="Drula E."/>
            <person name="Courty P.E."/>
            <person name="Kohler A."/>
            <person name="Kuo A."/>
            <person name="LaButti K."/>
            <person name="Pangilinan J."/>
            <person name="Lipzen A."/>
            <person name="Riley R."/>
            <person name="Andreopoulos W."/>
            <person name="He G."/>
            <person name="Johnson J."/>
            <person name="Nolan M."/>
            <person name="Tritt A."/>
            <person name="Barry K.W."/>
            <person name="Grigoriev I.V."/>
            <person name="Nagy L.G."/>
            <person name="Hibbett D."/>
            <person name="Henrissat B."/>
            <person name="Matheny P.B."/>
            <person name="Labbe J."/>
            <person name="Martin F.M."/>
        </authorList>
    </citation>
    <scope>NUCLEOTIDE SEQUENCE</scope>
    <source>
        <strain evidence="1">EC-137</strain>
    </source>
</reference>
<proteinExistence type="predicted"/>
<accession>A0ACB8QGE9</accession>